<dbReference type="SUPFAM" id="SSF53474">
    <property type="entry name" value="alpha/beta-Hydrolases"/>
    <property type="match status" value="1"/>
</dbReference>
<dbReference type="InterPro" id="IPR029058">
    <property type="entry name" value="AB_hydrolase_fold"/>
</dbReference>
<dbReference type="PANTHER" id="PTHR48081">
    <property type="entry name" value="AB HYDROLASE SUPERFAMILY PROTEIN C4A8.06C"/>
    <property type="match status" value="1"/>
</dbReference>
<evidence type="ECO:0000313" key="3">
    <source>
        <dbReference type="EMBL" id="RFM30958.1"/>
    </source>
</evidence>
<dbReference type="PANTHER" id="PTHR48081:SF6">
    <property type="entry name" value="PEPTIDASE S9 PROLYL OLIGOPEPTIDASE CATALYTIC DOMAIN-CONTAINING PROTEIN"/>
    <property type="match status" value="1"/>
</dbReference>
<keyword evidence="1 3" id="KW-0378">Hydrolase</keyword>
<dbReference type="EMBL" id="QTJV01000017">
    <property type="protein sequence ID" value="RFM30958.1"/>
    <property type="molecule type" value="Genomic_DNA"/>
</dbReference>
<dbReference type="InterPro" id="IPR050300">
    <property type="entry name" value="GDXG_lipolytic_enzyme"/>
</dbReference>
<accession>A0A3E1NT62</accession>
<evidence type="ECO:0000256" key="1">
    <source>
        <dbReference type="ARBA" id="ARBA00022801"/>
    </source>
</evidence>
<comment type="caution">
    <text evidence="3">The sequence shown here is derived from an EMBL/GenBank/DDBJ whole genome shotgun (WGS) entry which is preliminary data.</text>
</comment>
<keyword evidence="4" id="KW-1185">Reference proteome</keyword>
<evidence type="ECO:0000259" key="2">
    <source>
        <dbReference type="Pfam" id="PF20434"/>
    </source>
</evidence>
<evidence type="ECO:0000313" key="4">
    <source>
        <dbReference type="Proteomes" id="UP000261174"/>
    </source>
</evidence>
<dbReference type="Gene3D" id="3.40.50.1820">
    <property type="entry name" value="alpha/beta hydrolase"/>
    <property type="match status" value="1"/>
</dbReference>
<dbReference type="AlphaFoldDB" id="A0A3E1NT62"/>
<reference evidence="3 4" key="1">
    <citation type="submission" date="2018-08" db="EMBL/GenBank/DDBJ databases">
        <title>Chitinophaga sp. K20C18050901, a novel bacterium isolated from forest soil.</title>
        <authorList>
            <person name="Wang C."/>
        </authorList>
    </citation>
    <scope>NUCLEOTIDE SEQUENCE [LARGE SCALE GENOMIC DNA]</scope>
    <source>
        <strain evidence="3 4">K20C18050901</strain>
    </source>
</reference>
<proteinExistence type="predicted"/>
<dbReference type="GO" id="GO:0016787">
    <property type="term" value="F:hydrolase activity"/>
    <property type="evidence" value="ECO:0007669"/>
    <property type="project" value="UniProtKB-KW"/>
</dbReference>
<dbReference type="OrthoDB" id="9794725at2"/>
<dbReference type="RefSeq" id="WP_116857272.1">
    <property type="nucleotide sequence ID" value="NZ_QTJV01000017.1"/>
</dbReference>
<organism evidence="3 4">
    <name type="scientific">Chitinophaga silvisoli</name>
    <dbReference type="NCBI Taxonomy" id="2291814"/>
    <lineage>
        <taxon>Bacteria</taxon>
        <taxon>Pseudomonadati</taxon>
        <taxon>Bacteroidota</taxon>
        <taxon>Chitinophagia</taxon>
        <taxon>Chitinophagales</taxon>
        <taxon>Chitinophagaceae</taxon>
        <taxon>Chitinophaga</taxon>
    </lineage>
</organism>
<feature type="domain" description="BD-FAE-like" evidence="2">
    <location>
        <begin position="57"/>
        <end position="243"/>
    </location>
</feature>
<gene>
    <name evidence="3" type="ORF">DXN04_30810</name>
</gene>
<dbReference type="Proteomes" id="UP000261174">
    <property type="component" value="Unassembled WGS sequence"/>
</dbReference>
<protein>
    <submittedName>
        <fullName evidence="3">Alpha/beta hydrolase</fullName>
    </submittedName>
</protein>
<dbReference type="InterPro" id="IPR049492">
    <property type="entry name" value="BD-FAE-like_dom"/>
</dbReference>
<name>A0A3E1NT62_9BACT</name>
<dbReference type="Pfam" id="PF20434">
    <property type="entry name" value="BD-FAE"/>
    <property type="match status" value="1"/>
</dbReference>
<sequence length="285" mass="32140">MYNKYPLLVLFVYFSCFTKAFSQEIIPLYNNGQVPNAKNADIPTLTVYKAVGKSTGTGVIICSGGAYRGVADIVEGIPAAKKLTAAGITCFLVQYRVPDSSKMTHKEIVPVMDAQRAIQYVREHAKEYKIDQHKLGIMGFSAGGHLVSTLCTHLDDIYIDNPNHTDLKPNFMVLIYPVISFSDSLTHELSRKLLIGPEITPEKVQYYSNELHIFESTPPTFIVHAMDDNEVNVKNTLYFYAELQQHHVPTKLFLYAKGRHAFGAYNREATVQWIDPCIEWITSKK</sequence>